<dbReference type="EMBL" id="LJRI01000609">
    <property type="protein sequence ID" value="KPY95690.1"/>
    <property type="molecule type" value="Genomic_DNA"/>
</dbReference>
<sequence length="125" mass="13991">MLLLKFVQPGQKDVAAKVRRCGELQHTLATVLTAGQQAPPFFQAAECRARVFQKPFTFGGQAQAAGRTRQQARAQLPLDTLEGRTGNGRRQVHHPRRGRKTAQVCCTHEQLQVIKTQHQRLVLSK</sequence>
<proteinExistence type="predicted"/>
<evidence type="ECO:0000313" key="2">
    <source>
        <dbReference type="EMBL" id="KPY95690.1"/>
    </source>
</evidence>
<comment type="caution">
    <text evidence="2">The sequence shown here is derived from an EMBL/GenBank/DDBJ whole genome shotgun (WGS) entry which is preliminary data.</text>
</comment>
<accession>A0A0Q0DE04</accession>
<feature type="compositionally biased region" description="Basic residues" evidence="1">
    <location>
        <begin position="90"/>
        <end position="100"/>
    </location>
</feature>
<name>A0A0Q0DE04_PSESX</name>
<dbReference type="AlphaFoldDB" id="A0A0Q0DE04"/>
<reference evidence="2 3" key="1">
    <citation type="submission" date="2015-09" db="EMBL/GenBank/DDBJ databases">
        <title>Genome announcement of multiple Pseudomonas syringae strains.</title>
        <authorList>
            <person name="Thakur S."/>
            <person name="Wang P.W."/>
            <person name="Gong Y."/>
            <person name="Weir B.S."/>
            <person name="Guttman D.S."/>
        </authorList>
    </citation>
    <scope>NUCLEOTIDE SEQUENCE [LARGE SCALE GENOMIC DNA]</scope>
    <source>
        <strain evidence="2 3">ICMP16929</strain>
    </source>
</reference>
<dbReference type="Proteomes" id="UP000050384">
    <property type="component" value="Unassembled WGS sequence"/>
</dbReference>
<gene>
    <name evidence="2" type="ORF">ALO94_200462</name>
</gene>
<feature type="region of interest" description="Disordered" evidence="1">
    <location>
        <begin position="62"/>
        <end position="101"/>
    </location>
</feature>
<organism evidence="2 3">
    <name type="scientific">Pseudomonas syringae pv. spinaceae</name>
    <dbReference type="NCBI Taxonomy" id="264459"/>
    <lineage>
        <taxon>Bacteria</taxon>
        <taxon>Pseudomonadati</taxon>
        <taxon>Pseudomonadota</taxon>
        <taxon>Gammaproteobacteria</taxon>
        <taxon>Pseudomonadales</taxon>
        <taxon>Pseudomonadaceae</taxon>
        <taxon>Pseudomonas</taxon>
        <taxon>Pseudomonas syringae</taxon>
    </lineage>
</organism>
<protein>
    <submittedName>
        <fullName evidence="2">Uncharacterized protein</fullName>
    </submittedName>
</protein>
<evidence type="ECO:0000313" key="3">
    <source>
        <dbReference type="Proteomes" id="UP000050384"/>
    </source>
</evidence>
<feature type="compositionally biased region" description="Low complexity" evidence="1">
    <location>
        <begin position="62"/>
        <end position="75"/>
    </location>
</feature>
<evidence type="ECO:0000256" key="1">
    <source>
        <dbReference type="SAM" id="MobiDB-lite"/>
    </source>
</evidence>